<dbReference type="Pfam" id="PF01695">
    <property type="entry name" value="IstB_IS21"/>
    <property type="match status" value="1"/>
</dbReference>
<evidence type="ECO:0000313" key="3">
    <source>
        <dbReference type="EMBL" id="OXZ29108.1"/>
    </source>
</evidence>
<feature type="coiled-coil region" evidence="1">
    <location>
        <begin position="48"/>
        <end position="82"/>
    </location>
</feature>
<gene>
    <name evidence="3" type="ORF">B9N49_00355</name>
</gene>
<feature type="domain" description="AAA+ ATPase" evidence="2">
    <location>
        <begin position="177"/>
        <end position="308"/>
    </location>
</feature>
<evidence type="ECO:0000259" key="2">
    <source>
        <dbReference type="SMART" id="SM00382"/>
    </source>
</evidence>
<dbReference type="Gene3D" id="3.40.50.300">
    <property type="entry name" value="P-loop containing nucleotide triphosphate hydrolases"/>
    <property type="match status" value="1"/>
</dbReference>
<comment type="caution">
    <text evidence="3">The sequence shown here is derived from an EMBL/GenBank/DDBJ whole genome shotgun (WGS) entry which is preliminary data.</text>
</comment>
<dbReference type="SUPFAM" id="SSF52540">
    <property type="entry name" value="P-loop containing nucleoside triphosphate hydrolases"/>
    <property type="match status" value="1"/>
</dbReference>
<dbReference type="InterPro" id="IPR002611">
    <property type="entry name" value="IstB_ATP-bd"/>
</dbReference>
<dbReference type="EMBL" id="NDYC01000004">
    <property type="protein sequence ID" value="OXZ29108.1"/>
    <property type="molecule type" value="Genomic_DNA"/>
</dbReference>
<dbReference type="PANTHER" id="PTHR30050:SF4">
    <property type="entry name" value="ATP-BINDING PROTEIN RV3427C IN INSERTION SEQUENCE-RELATED"/>
    <property type="match status" value="1"/>
</dbReference>
<dbReference type="SMART" id="SM00382">
    <property type="entry name" value="AAA"/>
    <property type="match status" value="1"/>
</dbReference>
<keyword evidence="1" id="KW-0175">Coiled coil</keyword>
<dbReference type="GO" id="GO:0006260">
    <property type="term" value="P:DNA replication"/>
    <property type="evidence" value="ECO:0007669"/>
    <property type="project" value="TreeGrafter"/>
</dbReference>
<dbReference type="InterPro" id="IPR020591">
    <property type="entry name" value="Chromosome_initiator_DnaA-like"/>
</dbReference>
<evidence type="ECO:0000313" key="4">
    <source>
        <dbReference type="Proteomes" id="UP000215413"/>
    </source>
</evidence>
<protein>
    <submittedName>
        <fullName evidence="3">DNA replication protein DnaC</fullName>
    </submittedName>
</protein>
<proteinExistence type="predicted"/>
<dbReference type="GO" id="GO:0005524">
    <property type="term" value="F:ATP binding"/>
    <property type="evidence" value="ECO:0007669"/>
    <property type="project" value="InterPro"/>
</dbReference>
<name>A0A233V9P2_FINMA</name>
<reference evidence="4" key="1">
    <citation type="submission" date="2017-04" db="EMBL/GenBank/DDBJ databases">
        <title>Finegoldia magna isolated from orthopedic joint implant-associated infections.</title>
        <authorList>
            <person name="Bjorklund S."/>
            <person name="Bruggemann H."/>
            <person name="Jensen A."/>
            <person name="Hellmark B."/>
            <person name="Soderquist B."/>
        </authorList>
    </citation>
    <scope>NUCLEOTIDE SEQUENCE [LARGE SCALE GENOMIC DNA]</scope>
    <source>
        <strain evidence="4">CCUG 54800</strain>
    </source>
</reference>
<sequence>MSYAKEANRILEDYRNQSKKELDMRFEEVFRNVPEYQDLLQHRNELGYEYLKKSIGGDKEELKNLEDEIKSTEEKMHKMLILSGYPNDYLEEKHHCDKCEDTGVYNGKMCSCKKTIMVNIAREKSSLNEQMKQQNFDRFDINVFDTKKDNSQGMSQRENMEAISENLKYYSKNYTKNAKSLLLYGQVGTGKTYLLSCMAKEIIENGYSVIYLSAMQLLKQLFSIRYQNFNEKPQPEVEDIIYNCDVLMIDDLGTENSTETNISLLFDLLNYRIQNQKTTIISTNIDLDDLTTQYDQRISSRIKGEFIPIQFFGRDIREERFKNGL</sequence>
<evidence type="ECO:0000256" key="1">
    <source>
        <dbReference type="SAM" id="Coils"/>
    </source>
</evidence>
<dbReference type="Proteomes" id="UP000215413">
    <property type="component" value="Unassembled WGS sequence"/>
</dbReference>
<dbReference type="PANTHER" id="PTHR30050">
    <property type="entry name" value="CHROMOSOMAL REPLICATION INITIATOR PROTEIN DNAA"/>
    <property type="match status" value="1"/>
</dbReference>
<organism evidence="3 4">
    <name type="scientific">Finegoldia magna</name>
    <name type="common">Peptostreptococcus magnus</name>
    <dbReference type="NCBI Taxonomy" id="1260"/>
    <lineage>
        <taxon>Bacteria</taxon>
        <taxon>Bacillati</taxon>
        <taxon>Bacillota</taxon>
        <taxon>Tissierellia</taxon>
        <taxon>Tissierellales</taxon>
        <taxon>Peptoniphilaceae</taxon>
        <taxon>Finegoldia</taxon>
    </lineage>
</organism>
<dbReference type="NCBIfam" id="NF005304">
    <property type="entry name" value="PRK06835.1"/>
    <property type="match status" value="1"/>
</dbReference>
<dbReference type="InterPro" id="IPR003593">
    <property type="entry name" value="AAA+_ATPase"/>
</dbReference>
<dbReference type="AlphaFoldDB" id="A0A233V9P2"/>
<dbReference type="RefSeq" id="WP_094205054.1">
    <property type="nucleotide sequence ID" value="NZ_NDYC01000004.1"/>
</dbReference>
<accession>A0A233V9P2</accession>
<dbReference type="PRINTS" id="PR00051">
    <property type="entry name" value="DNAA"/>
</dbReference>
<dbReference type="CDD" id="cd00009">
    <property type="entry name" value="AAA"/>
    <property type="match status" value="1"/>
</dbReference>
<dbReference type="InterPro" id="IPR027417">
    <property type="entry name" value="P-loop_NTPase"/>
</dbReference>